<protein>
    <submittedName>
        <fullName evidence="3">Uncharacterized protein</fullName>
    </submittedName>
</protein>
<evidence type="ECO:0000313" key="6">
    <source>
        <dbReference type="Proteomes" id="UP000287306"/>
    </source>
</evidence>
<name>A0A430RU26_THESC</name>
<feature type="transmembrane region" description="Helical" evidence="1">
    <location>
        <begin position="128"/>
        <end position="149"/>
    </location>
</feature>
<organism evidence="3 6">
    <name type="scientific">Thermus scotoductus</name>
    <dbReference type="NCBI Taxonomy" id="37636"/>
    <lineage>
        <taxon>Bacteria</taxon>
        <taxon>Thermotogati</taxon>
        <taxon>Deinococcota</taxon>
        <taxon>Deinococci</taxon>
        <taxon>Thermales</taxon>
        <taxon>Thermaceae</taxon>
        <taxon>Thermus</taxon>
    </lineage>
</organism>
<keyword evidence="1" id="KW-0812">Transmembrane</keyword>
<dbReference type="EMBL" id="PEMH01000367">
    <property type="protein sequence ID" value="RTH97891.1"/>
    <property type="molecule type" value="Genomic_DNA"/>
</dbReference>
<evidence type="ECO:0000313" key="2">
    <source>
        <dbReference type="EMBL" id="RTH03657.1"/>
    </source>
</evidence>
<feature type="transmembrane region" description="Helical" evidence="1">
    <location>
        <begin position="31"/>
        <end position="51"/>
    </location>
</feature>
<dbReference type="EMBL" id="PELY01000408">
    <property type="protein sequence ID" value="RTH23113.1"/>
    <property type="molecule type" value="Genomic_DNA"/>
</dbReference>
<dbReference type="EMBL" id="PELP01000222">
    <property type="protein sequence ID" value="RTH03657.1"/>
    <property type="molecule type" value="Genomic_DNA"/>
</dbReference>
<accession>A0A430RU26</accession>
<proteinExistence type="predicted"/>
<dbReference type="Proteomes" id="UP000287306">
    <property type="component" value="Unassembled WGS sequence"/>
</dbReference>
<feature type="transmembrane region" description="Helical" evidence="1">
    <location>
        <begin position="156"/>
        <end position="175"/>
    </location>
</feature>
<feature type="transmembrane region" description="Helical" evidence="1">
    <location>
        <begin position="104"/>
        <end position="122"/>
    </location>
</feature>
<evidence type="ECO:0000313" key="5">
    <source>
        <dbReference type="Proteomes" id="UP000286734"/>
    </source>
</evidence>
<evidence type="ECO:0000313" key="3">
    <source>
        <dbReference type="EMBL" id="RTH23113.1"/>
    </source>
</evidence>
<comment type="caution">
    <text evidence="3">The sequence shown here is derived from an EMBL/GenBank/DDBJ whole genome shotgun (WGS) entry which is preliminary data.</text>
</comment>
<dbReference type="AlphaFoldDB" id="A0A430RU26"/>
<evidence type="ECO:0000256" key="1">
    <source>
        <dbReference type="SAM" id="Phobius"/>
    </source>
</evidence>
<keyword evidence="1" id="KW-0472">Membrane</keyword>
<gene>
    <name evidence="4" type="ORF">CSW29_10910</name>
    <name evidence="3" type="ORF">CSW38_11440</name>
    <name evidence="2" type="ORF">CSW47_08150</name>
</gene>
<reference evidence="5 6" key="1">
    <citation type="journal article" date="2019" name="Extremophiles">
        <title>Biogeography of thermophiles and predominance of Thermus scotoductus in domestic water heaters.</title>
        <authorList>
            <person name="Wilpiszeski R.L."/>
            <person name="Zhang Z."/>
            <person name="House C.H."/>
        </authorList>
    </citation>
    <scope>NUCLEOTIDE SEQUENCE [LARGE SCALE GENOMIC DNA]</scope>
    <source>
        <strain evidence="4 7">16_S16</strain>
        <strain evidence="3 6">25_S25</strain>
        <strain evidence="2 5">34_S34</strain>
    </source>
</reference>
<keyword evidence="1" id="KW-1133">Transmembrane helix</keyword>
<evidence type="ECO:0000313" key="4">
    <source>
        <dbReference type="EMBL" id="RTH97891.1"/>
    </source>
</evidence>
<dbReference type="RefSeq" id="WP_126169755.1">
    <property type="nucleotide sequence ID" value="NZ_PELL01000013.1"/>
</dbReference>
<feature type="transmembrane region" description="Helical" evidence="1">
    <location>
        <begin position="181"/>
        <end position="201"/>
    </location>
</feature>
<sequence>MHIYPAAAFFTVLALLFWAVRRPWAFALAALLAFHTHYLTLPLLLLPALSLGRKGFLPYALALPWTLYAVPRQAAGLAAKSPFNGLPQDAIPQMASFSHIPEPALVGVGALLWLLALLSALVPRARPVGLTLLLYLFLWLVLLPGLTGFNAYSVRYTTLVLPLVLAGAVLFLSGLRVRAEVLLLLPLVGFGLALPVVRVSYLDFRYPNLMALVLEKDPAFVAASGKPLAVSAKYACRSCPVEVYGEESMERLLREGGYLFADRTSLQTFAGEEPRLPSLLRKRAGWVAEQGGVYLIRLHSPGLTGKEGSPGGGIKKPPLPHP</sequence>
<evidence type="ECO:0000313" key="7">
    <source>
        <dbReference type="Proteomes" id="UP000288347"/>
    </source>
</evidence>
<dbReference type="Proteomes" id="UP000286734">
    <property type="component" value="Unassembled WGS sequence"/>
</dbReference>
<dbReference type="Proteomes" id="UP000288347">
    <property type="component" value="Unassembled WGS sequence"/>
</dbReference>